<dbReference type="Pfam" id="PF02770">
    <property type="entry name" value="Acyl-CoA_dh_M"/>
    <property type="match status" value="1"/>
</dbReference>
<comment type="caution">
    <text evidence="12">The sequence shown here is derived from an EMBL/GenBank/DDBJ whole genome shotgun (WGS) entry which is preliminary data.</text>
</comment>
<dbReference type="PIRSF" id="PIRSF016578">
    <property type="entry name" value="HsaA"/>
    <property type="match status" value="1"/>
</dbReference>
<evidence type="ECO:0000259" key="11">
    <source>
        <dbReference type="Pfam" id="PF02771"/>
    </source>
</evidence>
<dbReference type="InterPro" id="IPR046373">
    <property type="entry name" value="Acyl-CoA_Oxase/DH_mid-dom_sf"/>
</dbReference>
<keyword evidence="5 8" id="KW-0560">Oxidoreductase</keyword>
<evidence type="ECO:0000313" key="12">
    <source>
        <dbReference type="EMBL" id="HED09891.1"/>
    </source>
</evidence>
<evidence type="ECO:0000259" key="9">
    <source>
        <dbReference type="Pfam" id="PF00441"/>
    </source>
</evidence>
<dbReference type="GO" id="GO:0050660">
    <property type="term" value="F:flavin adenine dinucleotide binding"/>
    <property type="evidence" value="ECO:0007669"/>
    <property type="project" value="InterPro"/>
</dbReference>
<feature type="domain" description="Acyl-CoA dehydrogenase/oxidase N-terminal" evidence="11">
    <location>
        <begin position="5"/>
        <end position="117"/>
    </location>
</feature>
<proteinExistence type="inferred from homology"/>
<dbReference type="AlphaFoldDB" id="A0A7V1LKW3"/>
<keyword evidence="4 8" id="KW-0274">FAD</keyword>
<protein>
    <recommendedName>
        <fullName evidence="7">Cyclohex-1-ene-1-carbonyl-CoA dehydrogenase</fullName>
        <ecNumber evidence="6">1.3.8.10</ecNumber>
    </recommendedName>
</protein>
<evidence type="ECO:0000256" key="3">
    <source>
        <dbReference type="ARBA" id="ARBA00022630"/>
    </source>
</evidence>
<evidence type="ECO:0000256" key="7">
    <source>
        <dbReference type="ARBA" id="ARBA00072305"/>
    </source>
</evidence>
<evidence type="ECO:0000256" key="8">
    <source>
        <dbReference type="RuleBase" id="RU362125"/>
    </source>
</evidence>
<evidence type="ECO:0000256" key="4">
    <source>
        <dbReference type="ARBA" id="ARBA00022827"/>
    </source>
</evidence>
<dbReference type="InterPro" id="IPR009075">
    <property type="entry name" value="AcylCo_DH/oxidase_C"/>
</dbReference>
<evidence type="ECO:0000256" key="1">
    <source>
        <dbReference type="ARBA" id="ARBA00001974"/>
    </source>
</evidence>
<dbReference type="Gene3D" id="2.40.110.10">
    <property type="entry name" value="Butyryl-CoA Dehydrogenase, subunit A, domain 2"/>
    <property type="match status" value="1"/>
</dbReference>
<dbReference type="InterPro" id="IPR009100">
    <property type="entry name" value="AcylCoA_DH/oxidase_NM_dom_sf"/>
</dbReference>
<dbReference type="FunFam" id="1.10.540.10:FF:000002">
    <property type="entry name" value="Acyl-CoA dehydrogenase FadE19"/>
    <property type="match status" value="1"/>
</dbReference>
<dbReference type="Gene3D" id="1.20.140.10">
    <property type="entry name" value="Butyryl-CoA Dehydrogenase, subunit A, domain 3"/>
    <property type="match status" value="1"/>
</dbReference>
<dbReference type="FunFam" id="2.40.110.10:FF:000001">
    <property type="entry name" value="Acyl-CoA dehydrogenase, mitochondrial"/>
    <property type="match status" value="1"/>
</dbReference>
<keyword evidence="3 8" id="KW-0285">Flavoprotein</keyword>
<feature type="domain" description="Acyl-CoA dehydrogenase/oxidase C-terminal" evidence="9">
    <location>
        <begin position="228"/>
        <end position="376"/>
    </location>
</feature>
<dbReference type="Proteomes" id="UP000886005">
    <property type="component" value="Unassembled WGS sequence"/>
</dbReference>
<dbReference type="Gene3D" id="1.10.540.10">
    <property type="entry name" value="Acyl-CoA dehydrogenase/oxidase, N-terminal domain"/>
    <property type="match status" value="1"/>
</dbReference>
<dbReference type="InterPro" id="IPR013786">
    <property type="entry name" value="AcylCoA_DH/ox_N"/>
</dbReference>
<dbReference type="InterPro" id="IPR006091">
    <property type="entry name" value="Acyl-CoA_Oxase/DH_mid-dom"/>
</dbReference>
<dbReference type="PROSITE" id="PS00073">
    <property type="entry name" value="ACYL_COA_DH_2"/>
    <property type="match status" value="1"/>
</dbReference>
<evidence type="ECO:0000256" key="2">
    <source>
        <dbReference type="ARBA" id="ARBA00009347"/>
    </source>
</evidence>
<dbReference type="EC" id="1.3.8.10" evidence="6"/>
<dbReference type="CDD" id="cd01158">
    <property type="entry name" value="SCAD_SBCAD"/>
    <property type="match status" value="1"/>
</dbReference>
<accession>A0A7V1LKW3</accession>
<dbReference type="InterPro" id="IPR006089">
    <property type="entry name" value="Acyl-CoA_DH_CS"/>
</dbReference>
<evidence type="ECO:0000256" key="5">
    <source>
        <dbReference type="ARBA" id="ARBA00023002"/>
    </source>
</evidence>
<dbReference type="Pfam" id="PF00441">
    <property type="entry name" value="Acyl-CoA_dh_1"/>
    <property type="match status" value="1"/>
</dbReference>
<dbReference type="GO" id="GO:0003995">
    <property type="term" value="F:acyl-CoA dehydrogenase activity"/>
    <property type="evidence" value="ECO:0007669"/>
    <property type="project" value="InterPro"/>
</dbReference>
<dbReference type="PANTHER" id="PTHR43884">
    <property type="entry name" value="ACYL-COA DEHYDROGENASE"/>
    <property type="match status" value="1"/>
</dbReference>
<organism evidence="12">
    <name type="scientific">Caldithrix abyssi</name>
    <dbReference type="NCBI Taxonomy" id="187145"/>
    <lineage>
        <taxon>Bacteria</taxon>
        <taxon>Pseudomonadati</taxon>
        <taxon>Calditrichota</taxon>
        <taxon>Calditrichia</taxon>
        <taxon>Calditrichales</taxon>
        <taxon>Calditrichaceae</taxon>
        <taxon>Caldithrix</taxon>
    </lineage>
</organism>
<evidence type="ECO:0000256" key="6">
    <source>
        <dbReference type="ARBA" id="ARBA00066362"/>
    </source>
</evidence>
<name>A0A7V1LKW3_CALAY</name>
<dbReference type="InterPro" id="IPR037069">
    <property type="entry name" value="AcylCoA_DH/ox_N_sf"/>
</dbReference>
<feature type="domain" description="Acyl-CoA oxidase/dehydrogenase middle" evidence="10">
    <location>
        <begin position="121"/>
        <end position="216"/>
    </location>
</feature>
<dbReference type="PANTHER" id="PTHR43884:SF12">
    <property type="entry name" value="ISOVALERYL-COA DEHYDROGENASE, MITOCHONDRIAL-RELATED"/>
    <property type="match status" value="1"/>
</dbReference>
<gene>
    <name evidence="12" type="ORF">ENJ10_04330</name>
</gene>
<dbReference type="EMBL" id="DRLD01000118">
    <property type="protein sequence ID" value="HED09891.1"/>
    <property type="molecule type" value="Genomic_DNA"/>
</dbReference>
<dbReference type="Pfam" id="PF02771">
    <property type="entry name" value="Acyl-CoA_dh_N"/>
    <property type="match status" value="1"/>
</dbReference>
<dbReference type="PROSITE" id="PS00072">
    <property type="entry name" value="ACYL_COA_DH_1"/>
    <property type="match status" value="1"/>
</dbReference>
<dbReference type="FunFam" id="1.20.140.10:FF:000004">
    <property type="entry name" value="Acyl-CoA dehydrogenase FadE25"/>
    <property type="match status" value="1"/>
</dbReference>
<dbReference type="InterPro" id="IPR036250">
    <property type="entry name" value="AcylCo_DH-like_C"/>
</dbReference>
<comment type="similarity">
    <text evidence="2 8">Belongs to the acyl-CoA dehydrogenase family.</text>
</comment>
<sequence>MIEFNEEHRMVRQMVREFAQKEMAPIAIEIDEEERFPVETFEKMKELHLLGLPFSEEYGGAGMDQISYAIALEELARVCASTALSYSAHISLAGMPLAFFGTEEQKQKYLVPLARGEKLGSFGLTEPGAGSDAGGTRTTAVKDGNDYILNGSKIFITNAAYADIFIVTAVTDSGKGTRGISSFILEKGMAGFEIGKKEKKLGMRASPTSMLHFTDVRVPAENLLGKLNEGYKQFLITLDGGRVGIAAQTLGIAKAAFEKSMQYAREREQFGAALNHFQAIQFMLADMQTKISAAEHLVYHAAQLRNDGKPYKLEASMAKLFTSEMAMEVTKNAIQIHGGYGYTKEYEVERYWRDAKLMEIGEGTSEVQRMVIFREVLKKAQLK</sequence>
<evidence type="ECO:0000259" key="10">
    <source>
        <dbReference type="Pfam" id="PF02770"/>
    </source>
</evidence>
<comment type="cofactor">
    <cofactor evidence="1 8">
        <name>FAD</name>
        <dbReference type="ChEBI" id="CHEBI:57692"/>
    </cofactor>
</comment>
<dbReference type="SUPFAM" id="SSF56645">
    <property type="entry name" value="Acyl-CoA dehydrogenase NM domain-like"/>
    <property type="match status" value="1"/>
</dbReference>
<dbReference type="SUPFAM" id="SSF47203">
    <property type="entry name" value="Acyl-CoA dehydrogenase C-terminal domain-like"/>
    <property type="match status" value="1"/>
</dbReference>
<reference evidence="12" key="1">
    <citation type="journal article" date="2020" name="mSystems">
        <title>Genome- and Community-Level Interaction Insights into Carbon Utilization and Element Cycling Functions of Hydrothermarchaeota in Hydrothermal Sediment.</title>
        <authorList>
            <person name="Zhou Z."/>
            <person name="Liu Y."/>
            <person name="Xu W."/>
            <person name="Pan J."/>
            <person name="Luo Z.H."/>
            <person name="Li M."/>
        </authorList>
    </citation>
    <scope>NUCLEOTIDE SEQUENCE [LARGE SCALE GENOMIC DNA]</scope>
    <source>
        <strain evidence="12">HyVt-456</strain>
    </source>
</reference>